<feature type="compositionally biased region" description="Basic and acidic residues" evidence="1">
    <location>
        <begin position="270"/>
        <end position="279"/>
    </location>
</feature>
<name>A0A517YL41_9BACT</name>
<evidence type="ECO:0000313" key="3">
    <source>
        <dbReference type="Proteomes" id="UP000315017"/>
    </source>
</evidence>
<dbReference type="EMBL" id="CP036274">
    <property type="protein sequence ID" value="QDU30920.1"/>
    <property type="molecule type" value="Genomic_DNA"/>
</dbReference>
<keyword evidence="3" id="KW-1185">Reference proteome</keyword>
<organism evidence="2 3">
    <name type="scientific">Anatilimnocola aggregata</name>
    <dbReference type="NCBI Taxonomy" id="2528021"/>
    <lineage>
        <taxon>Bacteria</taxon>
        <taxon>Pseudomonadati</taxon>
        <taxon>Planctomycetota</taxon>
        <taxon>Planctomycetia</taxon>
        <taxon>Pirellulales</taxon>
        <taxon>Pirellulaceae</taxon>
        <taxon>Anatilimnocola</taxon>
    </lineage>
</organism>
<gene>
    <name evidence="2" type="ORF">ETAA8_60730</name>
</gene>
<proteinExistence type="predicted"/>
<sequence>MSGNPFKFLGGMVLEIAAVVAVLALLPALGSREKQATALSQLSSAIPNQVFFDAKSARTLDLIPPTQVPHDQPVQSQYAPARSTPPAVWASDFSRPAPVAQQRFVEEMLDYNSQRAMDVATRVFQRGEELLPAELRVARQPANEIPRLVPEHNGYASNASNVAQRDWNQNELDRGQLIELPSSRPVASPLTQAQHPSFAETYQRPTQGNYAPNPSKYGQSDFGRTNRELNNYGQSPAEYGQSSVEQPVAPASNYGTSYYSRTPAAQTAEPRVRQYDGRY</sequence>
<dbReference type="Proteomes" id="UP000315017">
    <property type="component" value="Chromosome"/>
</dbReference>
<dbReference type="KEGG" id="aagg:ETAA8_60730"/>
<evidence type="ECO:0000256" key="1">
    <source>
        <dbReference type="SAM" id="MobiDB-lite"/>
    </source>
</evidence>
<feature type="compositionally biased region" description="Polar residues" evidence="1">
    <location>
        <begin position="203"/>
        <end position="218"/>
    </location>
</feature>
<feature type="region of interest" description="Disordered" evidence="1">
    <location>
        <begin position="203"/>
        <end position="279"/>
    </location>
</feature>
<reference evidence="2 3" key="1">
    <citation type="submission" date="2019-02" db="EMBL/GenBank/DDBJ databases">
        <title>Deep-cultivation of Planctomycetes and their phenomic and genomic characterization uncovers novel biology.</title>
        <authorList>
            <person name="Wiegand S."/>
            <person name="Jogler M."/>
            <person name="Boedeker C."/>
            <person name="Pinto D."/>
            <person name="Vollmers J."/>
            <person name="Rivas-Marin E."/>
            <person name="Kohn T."/>
            <person name="Peeters S.H."/>
            <person name="Heuer A."/>
            <person name="Rast P."/>
            <person name="Oberbeckmann S."/>
            <person name="Bunk B."/>
            <person name="Jeske O."/>
            <person name="Meyerdierks A."/>
            <person name="Storesund J.E."/>
            <person name="Kallscheuer N."/>
            <person name="Luecker S."/>
            <person name="Lage O.M."/>
            <person name="Pohl T."/>
            <person name="Merkel B.J."/>
            <person name="Hornburger P."/>
            <person name="Mueller R.-W."/>
            <person name="Bruemmer F."/>
            <person name="Labrenz M."/>
            <person name="Spormann A.M."/>
            <person name="Op den Camp H."/>
            <person name="Overmann J."/>
            <person name="Amann R."/>
            <person name="Jetten M.S.M."/>
            <person name="Mascher T."/>
            <person name="Medema M.H."/>
            <person name="Devos D.P."/>
            <person name="Kaster A.-K."/>
            <person name="Ovreas L."/>
            <person name="Rohde M."/>
            <person name="Galperin M.Y."/>
            <person name="Jogler C."/>
        </authorList>
    </citation>
    <scope>NUCLEOTIDE SEQUENCE [LARGE SCALE GENOMIC DNA]</scope>
    <source>
        <strain evidence="2 3">ETA_A8</strain>
    </source>
</reference>
<feature type="compositionally biased region" description="Polar residues" evidence="1">
    <location>
        <begin position="253"/>
        <end position="265"/>
    </location>
</feature>
<accession>A0A517YL41</accession>
<protein>
    <submittedName>
        <fullName evidence="2">Uncharacterized protein</fullName>
    </submittedName>
</protein>
<evidence type="ECO:0000313" key="2">
    <source>
        <dbReference type="EMBL" id="QDU30920.1"/>
    </source>
</evidence>
<dbReference type="RefSeq" id="WP_145097211.1">
    <property type="nucleotide sequence ID" value="NZ_CP036274.1"/>
</dbReference>
<feature type="compositionally biased region" description="Polar residues" evidence="1">
    <location>
        <begin position="228"/>
        <end position="245"/>
    </location>
</feature>
<dbReference type="AlphaFoldDB" id="A0A517YL41"/>